<name>A0A437L0K3_9FLAO</name>
<accession>A0A437L0K3</accession>
<dbReference type="EMBL" id="SACJ01000002">
    <property type="protein sequence ID" value="RVT78545.1"/>
    <property type="molecule type" value="Genomic_DNA"/>
</dbReference>
<gene>
    <name evidence="2" type="ORF">EOD40_04740</name>
</gene>
<proteinExistence type="predicted"/>
<dbReference type="RefSeq" id="WP_128193746.1">
    <property type="nucleotide sequence ID" value="NZ_SACJ01000002.1"/>
</dbReference>
<dbReference type="AlphaFoldDB" id="A0A437L0K3"/>
<organism evidence="2 3">
    <name type="scientific">Flavobacterium sufflavum</name>
    <dbReference type="NCBI Taxonomy" id="1921138"/>
    <lineage>
        <taxon>Bacteria</taxon>
        <taxon>Pseudomonadati</taxon>
        <taxon>Bacteroidota</taxon>
        <taxon>Flavobacteriia</taxon>
        <taxon>Flavobacteriales</taxon>
        <taxon>Flavobacteriaceae</taxon>
        <taxon>Flavobacterium</taxon>
    </lineage>
</organism>
<sequence length="231" mass="26502">MKKIITSLSICLFLTSCAVQIKPIEPKSRTYDDVPLNTVLNNEIGDRLITTGKEYYQEALKITESRDFKINTAIYPYKNGEILPLSGSTNEWFLYYNKKDIGTNSYFFGIAINKKNTSIINPFLSSIPGAMGGLYTKKIEGFKTKQDTFIDNDCKDCFKQEFIFNGKVGTNLKFIYREYINDMARPAFNQELQYDLNESNLIGFKGLRIEVIKATNTNIEYKILSSFNKIK</sequence>
<evidence type="ECO:0008006" key="4">
    <source>
        <dbReference type="Google" id="ProtNLM"/>
    </source>
</evidence>
<feature type="chain" id="PRO_5019353871" description="Lipoprotein" evidence="1">
    <location>
        <begin position="22"/>
        <end position="231"/>
    </location>
</feature>
<evidence type="ECO:0000313" key="2">
    <source>
        <dbReference type="EMBL" id="RVT78545.1"/>
    </source>
</evidence>
<reference evidence="2 3" key="1">
    <citation type="submission" date="2019-01" db="EMBL/GenBank/DDBJ databases">
        <authorList>
            <person name="Chen W.-M."/>
        </authorList>
    </citation>
    <scope>NUCLEOTIDE SEQUENCE [LARGE SCALE GENOMIC DNA]</scope>
    <source>
        <strain evidence="2 3">BBQ-12</strain>
    </source>
</reference>
<dbReference type="PROSITE" id="PS51257">
    <property type="entry name" value="PROKAR_LIPOPROTEIN"/>
    <property type="match status" value="1"/>
</dbReference>
<feature type="signal peptide" evidence="1">
    <location>
        <begin position="1"/>
        <end position="21"/>
    </location>
</feature>
<comment type="caution">
    <text evidence="2">The sequence shown here is derived from an EMBL/GenBank/DDBJ whole genome shotgun (WGS) entry which is preliminary data.</text>
</comment>
<keyword evidence="1" id="KW-0732">Signal</keyword>
<dbReference type="Proteomes" id="UP000285211">
    <property type="component" value="Unassembled WGS sequence"/>
</dbReference>
<protein>
    <recommendedName>
        <fullName evidence="4">Lipoprotein</fullName>
    </recommendedName>
</protein>
<evidence type="ECO:0000313" key="3">
    <source>
        <dbReference type="Proteomes" id="UP000285211"/>
    </source>
</evidence>
<keyword evidence="3" id="KW-1185">Reference proteome</keyword>
<dbReference type="OrthoDB" id="1419830at2"/>
<evidence type="ECO:0000256" key="1">
    <source>
        <dbReference type="SAM" id="SignalP"/>
    </source>
</evidence>